<dbReference type="AlphaFoldDB" id="A0A166FTS7"/>
<sequence>MMVETLDSLRSDCGLSRSSFGTRWFCPSVLTRSEYCTFLQRISWRSNVSLLYASQLSCAFSLSVAIGLLIDSSTALATLCVDVSAKIS</sequence>
<name>A0A166FTS7_9AGAM</name>
<organism evidence="2 3">
    <name type="scientific">Sistotremastrum suecicum HHB10207 ss-3</name>
    <dbReference type="NCBI Taxonomy" id="1314776"/>
    <lineage>
        <taxon>Eukaryota</taxon>
        <taxon>Fungi</taxon>
        <taxon>Dikarya</taxon>
        <taxon>Basidiomycota</taxon>
        <taxon>Agaricomycotina</taxon>
        <taxon>Agaricomycetes</taxon>
        <taxon>Sistotremastrales</taxon>
        <taxon>Sistotremastraceae</taxon>
        <taxon>Sistotremastrum</taxon>
    </lineage>
</organism>
<dbReference type="Proteomes" id="UP000076798">
    <property type="component" value="Unassembled WGS sequence"/>
</dbReference>
<evidence type="ECO:0000313" key="2">
    <source>
        <dbReference type="EMBL" id="KZT40992.1"/>
    </source>
</evidence>
<accession>A0A166FTS7</accession>
<dbReference type="EMBL" id="KV428026">
    <property type="protein sequence ID" value="KZT40992.1"/>
    <property type="molecule type" value="Genomic_DNA"/>
</dbReference>
<keyword evidence="1" id="KW-0812">Transmembrane</keyword>
<proteinExistence type="predicted"/>
<reference evidence="2 3" key="1">
    <citation type="journal article" date="2016" name="Mol. Biol. Evol.">
        <title>Comparative Genomics of Early-Diverging Mushroom-Forming Fungi Provides Insights into the Origins of Lignocellulose Decay Capabilities.</title>
        <authorList>
            <person name="Nagy L.G."/>
            <person name="Riley R."/>
            <person name="Tritt A."/>
            <person name="Adam C."/>
            <person name="Daum C."/>
            <person name="Floudas D."/>
            <person name="Sun H."/>
            <person name="Yadav J.S."/>
            <person name="Pangilinan J."/>
            <person name="Larsson K.H."/>
            <person name="Matsuura K."/>
            <person name="Barry K."/>
            <person name="Labutti K."/>
            <person name="Kuo R."/>
            <person name="Ohm R.A."/>
            <person name="Bhattacharya S.S."/>
            <person name="Shirouzu T."/>
            <person name="Yoshinaga Y."/>
            <person name="Martin F.M."/>
            <person name="Grigoriev I.V."/>
            <person name="Hibbett D.S."/>
        </authorList>
    </citation>
    <scope>NUCLEOTIDE SEQUENCE [LARGE SCALE GENOMIC DNA]</scope>
    <source>
        <strain evidence="2 3">HHB10207 ss-3</strain>
    </source>
</reference>
<keyword evidence="1" id="KW-0472">Membrane</keyword>
<keyword evidence="1" id="KW-1133">Transmembrane helix</keyword>
<protein>
    <submittedName>
        <fullName evidence="2">Uncharacterized protein</fullName>
    </submittedName>
</protein>
<evidence type="ECO:0000256" key="1">
    <source>
        <dbReference type="SAM" id="Phobius"/>
    </source>
</evidence>
<feature type="transmembrane region" description="Helical" evidence="1">
    <location>
        <begin position="50"/>
        <end position="70"/>
    </location>
</feature>
<keyword evidence="3" id="KW-1185">Reference proteome</keyword>
<evidence type="ECO:0000313" key="3">
    <source>
        <dbReference type="Proteomes" id="UP000076798"/>
    </source>
</evidence>
<gene>
    <name evidence="2" type="ORF">SISSUDRAFT_404164</name>
</gene>